<name>A0A851GMV0_9BACT</name>
<comment type="caution">
    <text evidence="3">The sequence shown here is derived from an EMBL/GenBank/DDBJ whole genome shotgun (WGS) entry which is preliminary data.</text>
</comment>
<dbReference type="PANTHER" id="PTHR12049">
    <property type="entry name" value="PROTEIN ARGININE METHYLTRANSFERASE NDUFAF7, MITOCHONDRIAL"/>
    <property type="match status" value="1"/>
</dbReference>
<evidence type="ECO:0000313" key="4">
    <source>
        <dbReference type="Proteomes" id="UP000557872"/>
    </source>
</evidence>
<dbReference type="EMBL" id="JACBAZ010000004">
    <property type="protein sequence ID" value="NWK56465.1"/>
    <property type="molecule type" value="Genomic_DNA"/>
</dbReference>
<accession>A0A851GMV0</accession>
<dbReference type="Proteomes" id="UP000557872">
    <property type="component" value="Unassembled WGS sequence"/>
</dbReference>
<keyword evidence="4" id="KW-1185">Reference proteome</keyword>
<dbReference type="Gene3D" id="3.40.50.12710">
    <property type="match status" value="1"/>
</dbReference>
<protein>
    <submittedName>
        <fullName evidence="3">SAM-dependent methyltransferase</fullName>
    </submittedName>
</protein>
<sequence length="375" mass="42242">MNATPAFDRTPSPLMEEILHSIQQAGPLNFKAYMAMALYHPQWGYYSGHRQRVGTDADFITSVSVGPCFGMLLARRILTHWQESQNPESYHIIEPGAHHGELCCDILDTLAKLSPDCYHSVRYHLVETTPALRAAQEKRLASRHPDKYHTHTSLGEIKQSIGPVIGTILSNELIDAFPVHLIQSNNGEWQELMVESVDGETLTLAAHPLSSAELIAFCQSLGRHYPDGYTSEYNSGIDRFVNDAAELLKSGLMITIDYGHAQDDYYHPDRTSGTLQTYYRHQKSDNPLLHPGEIDITTHVDFTRLQHGAEARGFHSASLRTQASYLTEQAREWLLDIENPDSTNHPDTPKLLRQFQTLIHPAMLGTKFSVLEMSR</sequence>
<keyword evidence="1 3" id="KW-0489">Methyltransferase</keyword>
<keyword evidence="2 3" id="KW-0808">Transferase</keyword>
<evidence type="ECO:0000256" key="2">
    <source>
        <dbReference type="ARBA" id="ARBA00022679"/>
    </source>
</evidence>
<dbReference type="PANTHER" id="PTHR12049:SF7">
    <property type="entry name" value="PROTEIN ARGININE METHYLTRANSFERASE NDUFAF7, MITOCHONDRIAL"/>
    <property type="match status" value="1"/>
</dbReference>
<reference evidence="3 4" key="1">
    <citation type="submission" date="2020-07" db="EMBL/GenBank/DDBJ databases">
        <title>Roseicoccus Jingziensis gen. nov., sp. nov., isolated from coastal seawater.</title>
        <authorList>
            <person name="Feng X."/>
        </authorList>
    </citation>
    <scope>NUCLEOTIDE SEQUENCE [LARGE SCALE GENOMIC DNA]</scope>
    <source>
        <strain evidence="3 4">N1E253</strain>
    </source>
</reference>
<proteinExistence type="predicted"/>
<evidence type="ECO:0000256" key="1">
    <source>
        <dbReference type="ARBA" id="ARBA00022603"/>
    </source>
</evidence>
<gene>
    <name evidence="3" type="ORF">HW115_12655</name>
</gene>
<dbReference type="InterPro" id="IPR029063">
    <property type="entry name" value="SAM-dependent_MTases_sf"/>
</dbReference>
<dbReference type="AlphaFoldDB" id="A0A851GMV0"/>
<dbReference type="InterPro" id="IPR038375">
    <property type="entry name" value="NDUFAF7_sf"/>
</dbReference>
<organism evidence="3 4">
    <name type="scientific">Oceaniferula marina</name>
    <dbReference type="NCBI Taxonomy" id="2748318"/>
    <lineage>
        <taxon>Bacteria</taxon>
        <taxon>Pseudomonadati</taxon>
        <taxon>Verrucomicrobiota</taxon>
        <taxon>Verrucomicrobiia</taxon>
        <taxon>Verrucomicrobiales</taxon>
        <taxon>Verrucomicrobiaceae</taxon>
        <taxon>Oceaniferula</taxon>
    </lineage>
</organism>
<dbReference type="Pfam" id="PF02636">
    <property type="entry name" value="Methyltransf_28"/>
    <property type="match status" value="1"/>
</dbReference>
<dbReference type="RefSeq" id="WP_178933238.1">
    <property type="nucleotide sequence ID" value="NZ_JACBAZ010000004.1"/>
</dbReference>
<dbReference type="SUPFAM" id="SSF53335">
    <property type="entry name" value="S-adenosyl-L-methionine-dependent methyltransferases"/>
    <property type="match status" value="1"/>
</dbReference>
<dbReference type="InterPro" id="IPR003788">
    <property type="entry name" value="NDUFAF7"/>
</dbReference>
<dbReference type="GO" id="GO:0032259">
    <property type="term" value="P:methylation"/>
    <property type="evidence" value="ECO:0007669"/>
    <property type="project" value="UniProtKB-KW"/>
</dbReference>
<evidence type="ECO:0000313" key="3">
    <source>
        <dbReference type="EMBL" id="NWK56465.1"/>
    </source>
</evidence>
<dbReference type="GO" id="GO:0035243">
    <property type="term" value="F:protein-arginine omega-N symmetric methyltransferase activity"/>
    <property type="evidence" value="ECO:0007669"/>
    <property type="project" value="TreeGrafter"/>
</dbReference>